<dbReference type="PANTHER" id="PTHR48100:SF1">
    <property type="entry name" value="HISTIDINE PHOSPHATASE FAMILY PROTEIN-RELATED"/>
    <property type="match status" value="1"/>
</dbReference>
<name>A0A0B5AWL3_9BACL</name>
<evidence type="ECO:0000256" key="1">
    <source>
        <dbReference type="PIRSR" id="PIRSR613078-2"/>
    </source>
</evidence>
<dbReference type="InterPro" id="IPR050275">
    <property type="entry name" value="PGM_Phosphatase"/>
</dbReference>
<evidence type="ECO:0000313" key="3">
    <source>
        <dbReference type="Proteomes" id="UP000031449"/>
    </source>
</evidence>
<dbReference type="Pfam" id="PF00300">
    <property type="entry name" value="His_Phos_1"/>
    <property type="match status" value="1"/>
</dbReference>
<dbReference type="InterPro" id="IPR013078">
    <property type="entry name" value="His_Pase_superF_clade-1"/>
</dbReference>
<dbReference type="InterPro" id="IPR029033">
    <property type="entry name" value="His_PPase_superfam"/>
</dbReference>
<dbReference type="SUPFAM" id="SSF53254">
    <property type="entry name" value="Phosphoglycerate mutase-like"/>
    <property type="match status" value="1"/>
</dbReference>
<dbReference type="OrthoDB" id="9783269at2"/>
<dbReference type="GO" id="GO:0005737">
    <property type="term" value="C:cytoplasm"/>
    <property type="evidence" value="ECO:0007669"/>
    <property type="project" value="TreeGrafter"/>
</dbReference>
<dbReference type="SMART" id="SM00855">
    <property type="entry name" value="PGAM"/>
    <property type="match status" value="1"/>
</dbReference>
<gene>
    <name evidence="2" type="ORF">JMA_30670</name>
</gene>
<dbReference type="STRING" id="1508404.JMA_30670"/>
<feature type="binding site" evidence="1">
    <location>
        <begin position="13"/>
        <end position="20"/>
    </location>
    <ligand>
        <name>substrate</name>
    </ligand>
</feature>
<dbReference type="Gene3D" id="3.40.50.1240">
    <property type="entry name" value="Phosphoglycerate mutase-like"/>
    <property type="match status" value="1"/>
</dbReference>
<dbReference type="Proteomes" id="UP000031449">
    <property type="component" value="Chromosome"/>
</dbReference>
<dbReference type="BioCyc" id="JESP1508404:G14D9-12348-MONOMER"/>
<proteinExistence type="predicted"/>
<feature type="binding site" evidence="1">
    <location>
        <position position="61"/>
    </location>
    <ligand>
        <name>substrate</name>
    </ligand>
</feature>
<organism evidence="2 3">
    <name type="scientific">Jeotgalibacillus malaysiensis</name>
    <dbReference type="NCBI Taxonomy" id="1508404"/>
    <lineage>
        <taxon>Bacteria</taxon>
        <taxon>Bacillati</taxon>
        <taxon>Bacillota</taxon>
        <taxon>Bacilli</taxon>
        <taxon>Bacillales</taxon>
        <taxon>Caryophanaceae</taxon>
        <taxon>Jeotgalibacillus</taxon>
    </lineage>
</organism>
<dbReference type="AlphaFoldDB" id="A0A0B5AWL3"/>
<protein>
    <recommendedName>
        <fullName evidence="4">Phosphoglycerate mutase</fullName>
    </recommendedName>
</protein>
<sequence length="211" mass="24393">MESDTRVVLSLYRHGVTKENQDKVYIGWSDVSISQDGIDRLHETKQHRPDAERVVISDLKRCVESADILFPDQPKIQHRGLREINFGEWEGRKADELQKREDFAEWLNNPELMQPENGESFKDFSARVMEAWNTIREWCVHDEIRDIAILAHGGPIRKLLTELAPEEKDFWDWKPLHGEGLTLVWKDAESFGRGDRCTLLSAVPTTANENG</sequence>
<dbReference type="EMBL" id="CP009416">
    <property type="protein sequence ID" value="AJD92384.1"/>
    <property type="molecule type" value="Genomic_DNA"/>
</dbReference>
<dbReference type="GO" id="GO:0016791">
    <property type="term" value="F:phosphatase activity"/>
    <property type="evidence" value="ECO:0007669"/>
    <property type="project" value="TreeGrafter"/>
</dbReference>
<dbReference type="CDD" id="cd07067">
    <property type="entry name" value="HP_PGM_like"/>
    <property type="match status" value="1"/>
</dbReference>
<dbReference type="KEGG" id="jeo:JMA_30670"/>
<dbReference type="PANTHER" id="PTHR48100">
    <property type="entry name" value="BROAD-SPECIFICITY PHOSPHATASE YOR283W-RELATED"/>
    <property type="match status" value="1"/>
</dbReference>
<dbReference type="HOGENOM" id="CLU_033323_8_1_9"/>
<keyword evidence="3" id="KW-1185">Reference proteome</keyword>
<reference evidence="2 3" key="1">
    <citation type="submission" date="2014-08" db="EMBL/GenBank/DDBJ databases">
        <title>Complete genome of a marine bacteria Jeotgalibacillus malaysiensis.</title>
        <authorList>
            <person name="Yaakop A.S."/>
            <person name="Chan K.-G."/>
            <person name="Goh K.M."/>
        </authorList>
    </citation>
    <scope>NUCLEOTIDE SEQUENCE [LARGE SCALE GENOMIC DNA]</scope>
    <source>
        <strain evidence="2 3">D5</strain>
    </source>
</reference>
<accession>A0A0B5AWL3</accession>
<evidence type="ECO:0008006" key="4">
    <source>
        <dbReference type="Google" id="ProtNLM"/>
    </source>
</evidence>
<evidence type="ECO:0000313" key="2">
    <source>
        <dbReference type="EMBL" id="AJD92384.1"/>
    </source>
</evidence>